<feature type="region of interest" description="Disordered" evidence="2">
    <location>
        <begin position="1"/>
        <end position="43"/>
    </location>
</feature>
<evidence type="ECO:0008006" key="5">
    <source>
        <dbReference type="Google" id="ProtNLM"/>
    </source>
</evidence>
<gene>
    <name evidence="3" type="ORF">B4U80_10808</name>
</gene>
<organism evidence="3 4">
    <name type="scientific">Leptotrombidium deliense</name>
    <dbReference type="NCBI Taxonomy" id="299467"/>
    <lineage>
        <taxon>Eukaryota</taxon>
        <taxon>Metazoa</taxon>
        <taxon>Ecdysozoa</taxon>
        <taxon>Arthropoda</taxon>
        <taxon>Chelicerata</taxon>
        <taxon>Arachnida</taxon>
        <taxon>Acari</taxon>
        <taxon>Acariformes</taxon>
        <taxon>Trombidiformes</taxon>
        <taxon>Prostigmata</taxon>
        <taxon>Anystina</taxon>
        <taxon>Parasitengona</taxon>
        <taxon>Trombiculoidea</taxon>
        <taxon>Trombiculidae</taxon>
        <taxon>Leptotrombidium</taxon>
    </lineage>
</organism>
<dbReference type="InterPro" id="IPR029058">
    <property type="entry name" value="AB_hydrolase_fold"/>
</dbReference>
<dbReference type="AlphaFoldDB" id="A0A443SWI1"/>
<dbReference type="SUPFAM" id="SSF53474">
    <property type="entry name" value="alpha/beta-Hydrolases"/>
    <property type="match status" value="1"/>
</dbReference>
<accession>A0A443SWI1</accession>
<dbReference type="PANTHER" id="PTHR11034">
    <property type="entry name" value="N-MYC DOWNSTREAM REGULATED"/>
    <property type="match status" value="1"/>
</dbReference>
<comment type="similarity">
    <text evidence="1">Belongs to the NDRG family.</text>
</comment>
<evidence type="ECO:0000313" key="4">
    <source>
        <dbReference type="Proteomes" id="UP000288716"/>
    </source>
</evidence>
<evidence type="ECO:0000256" key="2">
    <source>
        <dbReference type="SAM" id="MobiDB-lite"/>
    </source>
</evidence>
<feature type="compositionally biased region" description="Low complexity" evidence="2">
    <location>
        <begin position="22"/>
        <end position="34"/>
    </location>
</feature>
<dbReference type="EMBL" id="NCKV01000040">
    <property type="protein sequence ID" value="RWS31870.1"/>
    <property type="molecule type" value="Genomic_DNA"/>
</dbReference>
<dbReference type="Gene3D" id="3.40.50.1820">
    <property type="entry name" value="alpha/beta hydrolase"/>
    <property type="match status" value="1"/>
</dbReference>
<evidence type="ECO:0000256" key="1">
    <source>
        <dbReference type="ARBA" id="ARBA00005598"/>
    </source>
</evidence>
<proteinExistence type="inferred from homology"/>
<name>A0A443SWI1_9ACAR</name>
<keyword evidence="4" id="KW-1185">Reference proteome</keyword>
<feature type="compositionally biased region" description="Polar residues" evidence="2">
    <location>
        <begin position="394"/>
        <end position="407"/>
    </location>
</feature>
<evidence type="ECO:0000313" key="3">
    <source>
        <dbReference type="EMBL" id="RWS31870.1"/>
    </source>
</evidence>
<sequence length="407" mass="45327">MSSNLDAVMEEGQNVVVVTKEQPSSGDGSQPSSPTESEQHQPQPFKTVEMQLERFGKIKVHIQVTKNSIYSMITFEGDLQEKNKKAVFLTVHDIGSNHSSFRDFIEHRCMSEIKYRSIFIHLDLPGQDDNASDFEDEYPTIQQLGEEFIAQVLDNLKVNLVVGIGEGAGANILVRFACKHTSRCLGLVLIDLVTAGVGMLEKLKESFFSGKRRASEAFQSPEQVIALHKLGSTSTTTTTTESNQLLIDYKTRVANLNAKNLRKYVEAYMNRKDITDKMHAIHRLDTLLVTGGKSPFATGVSNIYSKMDKEKTSMLKIDQVSDVLSETPEKFAQSLLLFVKGLGYLTSLTLPGVERQRTFSGESNELPNKSLGAIGRRRTLSMEEYDLPRPRRLSLTTAAGNQQSPTK</sequence>
<dbReference type="InterPro" id="IPR004142">
    <property type="entry name" value="NDRG"/>
</dbReference>
<protein>
    <recommendedName>
        <fullName evidence="5">Protein NDRG3-like protein</fullName>
    </recommendedName>
</protein>
<feature type="region of interest" description="Disordered" evidence="2">
    <location>
        <begin position="385"/>
        <end position="407"/>
    </location>
</feature>
<dbReference type="Pfam" id="PF03096">
    <property type="entry name" value="Ndr"/>
    <property type="match status" value="1"/>
</dbReference>
<dbReference type="OrthoDB" id="191979at2759"/>
<dbReference type="Proteomes" id="UP000288716">
    <property type="component" value="Unassembled WGS sequence"/>
</dbReference>
<comment type="caution">
    <text evidence="3">The sequence shown here is derived from an EMBL/GenBank/DDBJ whole genome shotgun (WGS) entry which is preliminary data.</text>
</comment>
<dbReference type="VEuPathDB" id="VectorBase:LDEU000172"/>
<reference evidence="3 4" key="1">
    <citation type="journal article" date="2018" name="Gigascience">
        <title>Genomes of trombidid mites reveal novel predicted allergens and laterally-transferred genes associated with secondary metabolism.</title>
        <authorList>
            <person name="Dong X."/>
            <person name="Chaisiri K."/>
            <person name="Xia D."/>
            <person name="Armstrong S.D."/>
            <person name="Fang Y."/>
            <person name="Donnelly M.J."/>
            <person name="Kadowaki T."/>
            <person name="McGarry J.W."/>
            <person name="Darby A.C."/>
            <person name="Makepeace B.L."/>
        </authorList>
    </citation>
    <scope>NUCLEOTIDE SEQUENCE [LARGE SCALE GENOMIC DNA]</scope>
    <source>
        <strain evidence="3">UoL-UT</strain>
    </source>
</reference>